<keyword evidence="2" id="KW-1185">Reference proteome</keyword>
<protein>
    <submittedName>
        <fullName evidence="1">Uncharacterized protein</fullName>
    </submittedName>
</protein>
<dbReference type="EMBL" id="FOAZ01000069">
    <property type="protein sequence ID" value="SEM83246.1"/>
    <property type="molecule type" value="Genomic_DNA"/>
</dbReference>
<evidence type="ECO:0000313" key="2">
    <source>
        <dbReference type="Proteomes" id="UP000183015"/>
    </source>
</evidence>
<dbReference type="RefSeq" id="WP_042449439.1">
    <property type="nucleotide sequence ID" value="NZ_BBPN01000016.1"/>
</dbReference>
<evidence type="ECO:0000313" key="1">
    <source>
        <dbReference type="EMBL" id="SEM83246.1"/>
    </source>
</evidence>
<gene>
    <name evidence="1" type="ORF">SAMN05414137_1693</name>
</gene>
<reference evidence="2" key="1">
    <citation type="submission" date="2016-10" db="EMBL/GenBank/DDBJ databases">
        <authorList>
            <person name="Varghese N."/>
        </authorList>
    </citation>
    <scope>NUCLEOTIDE SEQUENCE [LARGE SCALE GENOMIC DNA]</scope>
    <source>
        <strain evidence="2">DSM 45096 / BCRC 16803 / CGMCC 4.1857 / CIP 109030 / JCM 12277 / KCTC 19219 / NBRC 100920 / 33214</strain>
    </source>
</reference>
<dbReference type="AlphaFoldDB" id="A0A1H8BKD4"/>
<dbReference type="Proteomes" id="UP000183015">
    <property type="component" value="Unassembled WGS sequence"/>
</dbReference>
<dbReference type="STRING" id="235985.SAMN05414137_1693"/>
<accession>A0A1H8BKD4</accession>
<organism evidence="1 2">
    <name type="scientific">Streptacidiphilus jiangxiensis</name>
    <dbReference type="NCBI Taxonomy" id="235985"/>
    <lineage>
        <taxon>Bacteria</taxon>
        <taxon>Bacillati</taxon>
        <taxon>Actinomycetota</taxon>
        <taxon>Actinomycetes</taxon>
        <taxon>Kitasatosporales</taxon>
        <taxon>Streptomycetaceae</taxon>
        <taxon>Streptacidiphilus</taxon>
    </lineage>
</organism>
<sequence length="67" mass="6880">MSLSPTGAKILSSIGDNGEVEGHAAAMQRLAATKLVRRRPSGQWEVTEAGRAAIAAHRAAAGSGPRE</sequence>
<name>A0A1H8BKD4_STRJI</name>
<proteinExistence type="predicted"/>